<reference evidence="2" key="2">
    <citation type="journal article" date="2015" name="Data Brief">
        <title>Shoot transcriptome of the giant reed, Arundo donax.</title>
        <authorList>
            <person name="Barrero R.A."/>
            <person name="Guerrero F.D."/>
            <person name="Moolhuijzen P."/>
            <person name="Goolsby J.A."/>
            <person name="Tidwell J."/>
            <person name="Bellgard S.E."/>
            <person name="Bellgard M.I."/>
        </authorList>
    </citation>
    <scope>NUCLEOTIDE SEQUENCE</scope>
    <source>
        <tissue evidence="2">Shoot tissue taken approximately 20 cm above the soil surface</tissue>
    </source>
</reference>
<organism evidence="2">
    <name type="scientific">Arundo donax</name>
    <name type="common">Giant reed</name>
    <name type="synonym">Donax arundinaceus</name>
    <dbReference type="NCBI Taxonomy" id="35708"/>
    <lineage>
        <taxon>Eukaryota</taxon>
        <taxon>Viridiplantae</taxon>
        <taxon>Streptophyta</taxon>
        <taxon>Embryophyta</taxon>
        <taxon>Tracheophyta</taxon>
        <taxon>Spermatophyta</taxon>
        <taxon>Magnoliopsida</taxon>
        <taxon>Liliopsida</taxon>
        <taxon>Poales</taxon>
        <taxon>Poaceae</taxon>
        <taxon>PACMAD clade</taxon>
        <taxon>Arundinoideae</taxon>
        <taxon>Arundineae</taxon>
        <taxon>Arundo</taxon>
    </lineage>
</organism>
<evidence type="ECO:0000313" key="2">
    <source>
        <dbReference type="EMBL" id="JAE39291.1"/>
    </source>
</evidence>
<protein>
    <submittedName>
        <fullName evidence="2">Uncharacterized protein</fullName>
    </submittedName>
</protein>
<accession>A0A0A9HWM0</accession>
<dbReference type="EMBL" id="GBRH01158605">
    <property type="protein sequence ID" value="JAE39291.1"/>
    <property type="molecule type" value="Transcribed_RNA"/>
</dbReference>
<reference evidence="2" key="1">
    <citation type="submission" date="2014-09" db="EMBL/GenBank/DDBJ databases">
        <authorList>
            <person name="Magalhaes I.L.F."/>
            <person name="Oliveira U."/>
            <person name="Santos F.R."/>
            <person name="Vidigal T.H.D.A."/>
            <person name="Brescovit A.D."/>
            <person name="Santos A.J."/>
        </authorList>
    </citation>
    <scope>NUCLEOTIDE SEQUENCE</scope>
    <source>
        <tissue evidence="2">Shoot tissue taken approximately 20 cm above the soil surface</tissue>
    </source>
</reference>
<feature type="region of interest" description="Disordered" evidence="1">
    <location>
        <begin position="1"/>
        <end position="23"/>
    </location>
</feature>
<name>A0A0A9HWM0_ARUDO</name>
<evidence type="ECO:0000256" key="1">
    <source>
        <dbReference type="SAM" id="MobiDB-lite"/>
    </source>
</evidence>
<sequence length="23" mass="2589">MYRSIERGRSTSRSQASKSSSVK</sequence>
<feature type="compositionally biased region" description="Low complexity" evidence="1">
    <location>
        <begin position="11"/>
        <end position="23"/>
    </location>
</feature>
<proteinExistence type="predicted"/>
<dbReference type="AlphaFoldDB" id="A0A0A9HWM0"/>